<dbReference type="Proteomes" id="UP000735302">
    <property type="component" value="Unassembled WGS sequence"/>
</dbReference>
<protein>
    <submittedName>
        <fullName evidence="1">Uncharacterized protein</fullName>
    </submittedName>
</protein>
<sequence>MLVRAKMICGILLCEEKLHPMNTNSSSIFNMTIFKNQPTCSRTPEDESECRILVASINSENPNISRVTDAAKAFGVLGNRNASLRIEMFKHDDCS</sequence>
<proteinExistence type="predicted"/>
<evidence type="ECO:0000313" key="1">
    <source>
        <dbReference type="EMBL" id="GFO06455.1"/>
    </source>
</evidence>
<evidence type="ECO:0000313" key="2">
    <source>
        <dbReference type="Proteomes" id="UP000735302"/>
    </source>
</evidence>
<name>A0AAV4AGF6_9GAST</name>
<dbReference type="EMBL" id="BLXT01003774">
    <property type="protein sequence ID" value="GFO06455.1"/>
    <property type="molecule type" value="Genomic_DNA"/>
</dbReference>
<gene>
    <name evidence="1" type="ORF">PoB_003296000</name>
</gene>
<dbReference type="AlphaFoldDB" id="A0AAV4AGF6"/>
<organism evidence="1 2">
    <name type="scientific">Plakobranchus ocellatus</name>
    <dbReference type="NCBI Taxonomy" id="259542"/>
    <lineage>
        <taxon>Eukaryota</taxon>
        <taxon>Metazoa</taxon>
        <taxon>Spiralia</taxon>
        <taxon>Lophotrochozoa</taxon>
        <taxon>Mollusca</taxon>
        <taxon>Gastropoda</taxon>
        <taxon>Heterobranchia</taxon>
        <taxon>Euthyneura</taxon>
        <taxon>Panpulmonata</taxon>
        <taxon>Sacoglossa</taxon>
        <taxon>Placobranchoidea</taxon>
        <taxon>Plakobranchidae</taxon>
        <taxon>Plakobranchus</taxon>
    </lineage>
</organism>
<reference evidence="1 2" key="1">
    <citation type="journal article" date="2021" name="Elife">
        <title>Chloroplast acquisition without the gene transfer in kleptoplastic sea slugs, Plakobranchus ocellatus.</title>
        <authorList>
            <person name="Maeda T."/>
            <person name="Takahashi S."/>
            <person name="Yoshida T."/>
            <person name="Shimamura S."/>
            <person name="Takaki Y."/>
            <person name="Nagai Y."/>
            <person name="Toyoda A."/>
            <person name="Suzuki Y."/>
            <person name="Arimoto A."/>
            <person name="Ishii H."/>
            <person name="Satoh N."/>
            <person name="Nishiyama T."/>
            <person name="Hasebe M."/>
            <person name="Maruyama T."/>
            <person name="Minagawa J."/>
            <person name="Obokata J."/>
            <person name="Shigenobu S."/>
        </authorList>
    </citation>
    <scope>NUCLEOTIDE SEQUENCE [LARGE SCALE GENOMIC DNA]</scope>
</reference>
<comment type="caution">
    <text evidence="1">The sequence shown here is derived from an EMBL/GenBank/DDBJ whole genome shotgun (WGS) entry which is preliminary data.</text>
</comment>
<accession>A0AAV4AGF6</accession>
<keyword evidence="2" id="KW-1185">Reference proteome</keyword>